<comment type="caution">
    <text evidence="1">The sequence shown here is derived from an EMBL/GenBank/DDBJ whole genome shotgun (WGS) entry which is preliminary data.</text>
</comment>
<sequence length="102" mass="11828">MVDHKADQADQADTTSNLNRCNISNKLRPRKTTEDVWRRCAPLVCVLPSVRKAVFAWTCAVNRVQARQHENCKDRRVLDFRVVGDWLPTPVVRSTLPVPRWF</sequence>
<dbReference type="EMBL" id="MU032348">
    <property type="protein sequence ID" value="KAF3764881.1"/>
    <property type="molecule type" value="Genomic_DNA"/>
</dbReference>
<dbReference type="RefSeq" id="XP_040775842.1">
    <property type="nucleotide sequence ID" value="XM_040923509.1"/>
</dbReference>
<dbReference type="GeneID" id="63840638"/>
<accession>A0A9P4Y1I8</accession>
<evidence type="ECO:0000313" key="1">
    <source>
        <dbReference type="EMBL" id="KAF3764881.1"/>
    </source>
</evidence>
<protein>
    <submittedName>
        <fullName evidence="1">Uncharacterized protein</fullName>
    </submittedName>
</protein>
<keyword evidence="2" id="KW-1185">Reference proteome</keyword>
<gene>
    <name evidence="1" type="ORF">M406DRAFT_356706</name>
</gene>
<evidence type="ECO:0000313" key="2">
    <source>
        <dbReference type="Proteomes" id="UP000803844"/>
    </source>
</evidence>
<reference evidence="1" key="1">
    <citation type="journal article" date="2020" name="Phytopathology">
        <title>Genome sequence of the chestnut blight fungus Cryphonectria parasitica EP155: A fundamental resource for an archetypical invasive plant pathogen.</title>
        <authorList>
            <person name="Crouch J.A."/>
            <person name="Dawe A."/>
            <person name="Aerts A."/>
            <person name="Barry K."/>
            <person name="Churchill A.C.L."/>
            <person name="Grimwood J."/>
            <person name="Hillman B."/>
            <person name="Milgroom M.G."/>
            <person name="Pangilinan J."/>
            <person name="Smith M."/>
            <person name="Salamov A."/>
            <person name="Schmutz J."/>
            <person name="Yadav J."/>
            <person name="Grigoriev I.V."/>
            <person name="Nuss D."/>
        </authorList>
    </citation>
    <scope>NUCLEOTIDE SEQUENCE</scope>
    <source>
        <strain evidence="1">EP155</strain>
    </source>
</reference>
<proteinExistence type="predicted"/>
<dbReference type="Proteomes" id="UP000803844">
    <property type="component" value="Unassembled WGS sequence"/>
</dbReference>
<name>A0A9P4Y1I8_CRYP1</name>
<organism evidence="1 2">
    <name type="scientific">Cryphonectria parasitica (strain ATCC 38755 / EP155)</name>
    <dbReference type="NCBI Taxonomy" id="660469"/>
    <lineage>
        <taxon>Eukaryota</taxon>
        <taxon>Fungi</taxon>
        <taxon>Dikarya</taxon>
        <taxon>Ascomycota</taxon>
        <taxon>Pezizomycotina</taxon>
        <taxon>Sordariomycetes</taxon>
        <taxon>Sordariomycetidae</taxon>
        <taxon>Diaporthales</taxon>
        <taxon>Cryphonectriaceae</taxon>
        <taxon>Cryphonectria-Endothia species complex</taxon>
        <taxon>Cryphonectria</taxon>
    </lineage>
</organism>
<dbReference type="AlphaFoldDB" id="A0A9P4Y1I8"/>